<dbReference type="PANTHER" id="PTHR45138:SF9">
    <property type="entry name" value="DIGUANYLATE CYCLASE DGCM-RELATED"/>
    <property type="match status" value="1"/>
</dbReference>
<protein>
    <recommendedName>
        <fullName evidence="1">diguanylate cyclase</fullName>
        <ecNumber evidence="1">2.7.7.65</ecNumber>
    </recommendedName>
</protein>
<evidence type="ECO:0000313" key="6">
    <source>
        <dbReference type="Proteomes" id="UP000717752"/>
    </source>
</evidence>
<comment type="catalytic activity">
    <reaction evidence="2">
        <text>2 GTP = 3',3'-c-di-GMP + 2 diphosphate</text>
        <dbReference type="Rhea" id="RHEA:24898"/>
        <dbReference type="ChEBI" id="CHEBI:33019"/>
        <dbReference type="ChEBI" id="CHEBI:37565"/>
        <dbReference type="ChEBI" id="CHEBI:58805"/>
        <dbReference type="EC" id="2.7.7.65"/>
    </reaction>
</comment>
<accession>A0ABS7H1K1</accession>
<dbReference type="InterPro" id="IPR000160">
    <property type="entry name" value="GGDEF_dom"/>
</dbReference>
<name>A0ABS7H1K1_9HYPH</name>
<dbReference type="NCBIfam" id="TIGR00254">
    <property type="entry name" value="GGDEF"/>
    <property type="match status" value="1"/>
</dbReference>
<dbReference type="SUPFAM" id="SSF55073">
    <property type="entry name" value="Nucleotide cyclase"/>
    <property type="match status" value="1"/>
</dbReference>
<feature type="transmembrane region" description="Helical" evidence="3">
    <location>
        <begin position="116"/>
        <end position="133"/>
    </location>
</feature>
<keyword evidence="3" id="KW-1133">Transmembrane helix</keyword>
<evidence type="ECO:0000256" key="3">
    <source>
        <dbReference type="SAM" id="Phobius"/>
    </source>
</evidence>
<dbReference type="Pfam" id="PF00990">
    <property type="entry name" value="GGDEF"/>
    <property type="match status" value="1"/>
</dbReference>
<feature type="transmembrane region" description="Helical" evidence="3">
    <location>
        <begin position="6"/>
        <end position="26"/>
    </location>
</feature>
<feature type="domain" description="GGDEF" evidence="4">
    <location>
        <begin position="241"/>
        <end position="381"/>
    </location>
</feature>
<dbReference type="EC" id="2.7.7.65" evidence="1"/>
<keyword evidence="3" id="KW-0472">Membrane</keyword>
<evidence type="ECO:0000259" key="4">
    <source>
        <dbReference type="PROSITE" id="PS50887"/>
    </source>
</evidence>
<dbReference type="InterPro" id="IPR043128">
    <property type="entry name" value="Rev_trsase/Diguanyl_cyclase"/>
</dbReference>
<keyword evidence="6" id="KW-1185">Reference proteome</keyword>
<organism evidence="5 6">
    <name type="scientific">Rhizobium mesosinicum</name>
    <dbReference type="NCBI Taxonomy" id="335017"/>
    <lineage>
        <taxon>Bacteria</taxon>
        <taxon>Pseudomonadati</taxon>
        <taxon>Pseudomonadota</taxon>
        <taxon>Alphaproteobacteria</taxon>
        <taxon>Hyphomicrobiales</taxon>
        <taxon>Rhizobiaceae</taxon>
        <taxon>Rhizobium/Agrobacterium group</taxon>
        <taxon>Rhizobium</taxon>
    </lineage>
</organism>
<feature type="transmembrane region" description="Helical" evidence="3">
    <location>
        <begin position="188"/>
        <end position="212"/>
    </location>
</feature>
<dbReference type="RefSeq" id="WP_220337560.1">
    <property type="nucleotide sequence ID" value="NZ_JAEUAK010000015.1"/>
</dbReference>
<evidence type="ECO:0000256" key="2">
    <source>
        <dbReference type="ARBA" id="ARBA00034247"/>
    </source>
</evidence>
<dbReference type="InterPro" id="IPR050469">
    <property type="entry name" value="Diguanylate_Cyclase"/>
</dbReference>
<dbReference type="Proteomes" id="UP000717752">
    <property type="component" value="Unassembled WGS sequence"/>
</dbReference>
<comment type="caution">
    <text evidence="5">The sequence shown here is derived from an EMBL/GenBank/DDBJ whole genome shotgun (WGS) entry which is preliminary data.</text>
</comment>
<evidence type="ECO:0000313" key="5">
    <source>
        <dbReference type="EMBL" id="MBW9056137.1"/>
    </source>
</evidence>
<dbReference type="PANTHER" id="PTHR45138">
    <property type="entry name" value="REGULATORY COMPONENTS OF SENSORY TRANSDUCTION SYSTEM"/>
    <property type="match status" value="1"/>
</dbReference>
<sequence>MDSNFAFLLPVMMLIFGCTFLIVARFGSREAKLWGPGYLFSAAAFSVPLFDSLLEERTASAIADALFLLGFLFYSGAVLARFKRPSYFRLRLAFAGVMYAGMLYAALVAVSIPAEFLLNDLACAALLGFAVAISLRHMRHAADKLLLAVSGLVIADIIIRNVIFVFIVPSYGGHEDFISSEYAFTMQAAASILALMFALAALAATTLDTIAAHRDAAERDPMTGMLNRRGFDRMVEERKGAQGTVIICDIDNFKWVNDTFGHGPGDEVIRAFAQMLQARLPEGAFAARFGGEEFVIFLPATPLAAGGDFANKVRLAFAAVDRKASGFDGRPIGFDGRITASFGVAGANPADHSLYEQIARADKALYAAKEAGRNKVMVEGEPPRDMSSPRVVAVNRGC</sequence>
<feature type="transmembrane region" description="Helical" evidence="3">
    <location>
        <begin position="62"/>
        <end position="80"/>
    </location>
</feature>
<proteinExistence type="predicted"/>
<dbReference type="InterPro" id="IPR029787">
    <property type="entry name" value="Nucleotide_cyclase"/>
</dbReference>
<gene>
    <name evidence="5" type="ORF">JNB85_27365</name>
</gene>
<feature type="transmembrane region" description="Helical" evidence="3">
    <location>
        <begin position="92"/>
        <end position="110"/>
    </location>
</feature>
<dbReference type="PROSITE" id="PS50887">
    <property type="entry name" value="GGDEF"/>
    <property type="match status" value="1"/>
</dbReference>
<feature type="transmembrane region" description="Helical" evidence="3">
    <location>
        <begin position="145"/>
        <end position="168"/>
    </location>
</feature>
<evidence type="ECO:0000256" key="1">
    <source>
        <dbReference type="ARBA" id="ARBA00012528"/>
    </source>
</evidence>
<keyword evidence="3" id="KW-0812">Transmembrane</keyword>
<dbReference type="CDD" id="cd01949">
    <property type="entry name" value="GGDEF"/>
    <property type="match status" value="1"/>
</dbReference>
<dbReference type="Gene3D" id="3.30.70.270">
    <property type="match status" value="1"/>
</dbReference>
<dbReference type="SMART" id="SM00267">
    <property type="entry name" value="GGDEF"/>
    <property type="match status" value="1"/>
</dbReference>
<dbReference type="EMBL" id="JAEUAK010000015">
    <property type="protein sequence ID" value="MBW9056137.1"/>
    <property type="molecule type" value="Genomic_DNA"/>
</dbReference>
<reference evidence="5 6" key="1">
    <citation type="journal article" date="2021" name="MBio">
        <title>Poor Competitiveness of Bradyrhizobium in Pigeon Pea Root Colonization in Indian Soils.</title>
        <authorList>
            <person name="Chalasani D."/>
            <person name="Basu A."/>
            <person name="Pullabhotla S.V.S.R.N."/>
            <person name="Jorrin B."/>
            <person name="Neal A.L."/>
            <person name="Poole P.S."/>
            <person name="Podile A.R."/>
            <person name="Tkacz A."/>
        </authorList>
    </citation>
    <scope>NUCLEOTIDE SEQUENCE [LARGE SCALE GENOMIC DNA]</scope>
    <source>
        <strain evidence="5 6">HU56</strain>
    </source>
</reference>